<dbReference type="Proteomes" id="UP001058974">
    <property type="component" value="Chromosome 1"/>
</dbReference>
<protein>
    <submittedName>
        <fullName evidence="1">Uncharacterized protein</fullName>
    </submittedName>
</protein>
<dbReference type="AlphaFoldDB" id="A0A9D4YNY7"/>
<evidence type="ECO:0000313" key="2">
    <source>
        <dbReference type="Proteomes" id="UP001058974"/>
    </source>
</evidence>
<evidence type="ECO:0000313" key="1">
    <source>
        <dbReference type="EMBL" id="KAI5440940.1"/>
    </source>
</evidence>
<name>A0A9D4YNY7_PEA</name>
<comment type="caution">
    <text evidence="1">The sequence shown here is derived from an EMBL/GenBank/DDBJ whole genome shotgun (WGS) entry which is preliminary data.</text>
</comment>
<dbReference type="EMBL" id="JAMSHJ010000001">
    <property type="protein sequence ID" value="KAI5440940.1"/>
    <property type="molecule type" value="Genomic_DNA"/>
</dbReference>
<gene>
    <name evidence="1" type="ORF">KIW84_010420</name>
</gene>
<organism evidence="1 2">
    <name type="scientific">Pisum sativum</name>
    <name type="common">Garden pea</name>
    <name type="synonym">Lathyrus oleraceus</name>
    <dbReference type="NCBI Taxonomy" id="3888"/>
    <lineage>
        <taxon>Eukaryota</taxon>
        <taxon>Viridiplantae</taxon>
        <taxon>Streptophyta</taxon>
        <taxon>Embryophyta</taxon>
        <taxon>Tracheophyta</taxon>
        <taxon>Spermatophyta</taxon>
        <taxon>Magnoliopsida</taxon>
        <taxon>eudicotyledons</taxon>
        <taxon>Gunneridae</taxon>
        <taxon>Pentapetalae</taxon>
        <taxon>rosids</taxon>
        <taxon>fabids</taxon>
        <taxon>Fabales</taxon>
        <taxon>Fabaceae</taxon>
        <taxon>Papilionoideae</taxon>
        <taxon>50 kb inversion clade</taxon>
        <taxon>NPAAA clade</taxon>
        <taxon>Hologalegina</taxon>
        <taxon>IRL clade</taxon>
        <taxon>Fabeae</taxon>
        <taxon>Lathyrus</taxon>
    </lineage>
</organism>
<dbReference type="Gramene" id="Psat01G0042000-T1">
    <property type="protein sequence ID" value="KAI5440940.1"/>
    <property type="gene ID" value="KIW84_010420"/>
</dbReference>
<accession>A0A9D4YNY7</accession>
<proteinExistence type="predicted"/>
<keyword evidence="2" id="KW-1185">Reference proteome</keyword>
<reference evidence="1 2" key="1">
    <citation type="journal article" date="2022" name="Nat. Genet.">
        <title>Improved pea reference genome and pan-genome highlight genomic features and evolutionary characteristics.</title>
        <authorList>
            <person name="Yang T."/>
            <person name="Liu R."/>
            <person name="Luo Y."/>
            <person name="Hu S."/>
            <person name="Wang D."/>
            <person name="Wang C."/>
            <person name="Pandey M.K."/>
            <person name="Ge S."/>
            <person name="Xu Q."/>
            <person name="Li N."/>
            <person name="Li G."/>
            <person name="Huang Y."/>
            <person name="Saxena R.K."/>
            <person name="Ji Y."/>
            <person name="Li M."/>
            <person name="Yan X."/>
            <person name="He Y."/>
            <person name="Liu Y."/>
            <person name="Wang X."/>
            <person name="Xiang C."/>
            <person name="Varshney R.K."/>
            <person name="Ding H."/>
            <person name="Gao S."/>
            <person name="Zong X."/>
        </authorList>
    </citation>
    <scope>NUCLEOTIDE SEQUENCE [LARGE SCALE GENOMIC DNA]</scope>
    <source>
        <strain evidence="1 2">cv. Zhongwan 6</strain>
    </source>
</reference>
<sequence length="320" mass="36752">MWEDLKSISHNMSDPWLVAGNFNDIMHQDEKVGGALIAYSRCDKFKKRIEYCRLMDMRVVGPKSPPFTYSNVWECAKGTQLQDTTHIWEQSKLTYPKVENKIMEKLGNDVIDDKVKHAVFCMNPWKASGPDGFPADFYQKSWNVVGRNMCEFVKESWHSPSGLSLINQTDICLIPKVNHPEHVILTSSKSDDSLGLRKLDIMNKACISKLGWKLQNNNGEFWCDVIWGKYDQNDNIGDTSIKPMDLSLWKSIAKVWPDINKYSMWSVGNGKDVDAWNDFWINLNVCISGLQIDIPMHMQDAKVADIANEDVGWNWEELSH</sequence>